<dbReference type="InterPro" id="IPR029045">
    <property type="entry name" value="ClpP/crotonase-like_dom_sf"/>
</dbReference>
<comment type="caution">
    <text evidence="4">The sequence shown here is derived from an EMBL/GenBank/DDBJ whole genome shotgun (WGS) entry which is preliminary data.</text>
</comment>
<proteinExistence type="predicted"/>
<organism evidence="4 5">
    <name type="scientific">Sabulicella glaciei</name>
    <dbReference type="NCBI Taxonomy" id="2984948"/>
    <lineage>
        <taxon>Bacteria</taxon>
        <taxon>Pseudomonadati</taxon>
        <taxon>Pseudomonadota</taxon>
        <taxon>Alphaproteobacteria</taxon>
        <taxon>Acetobacterales</taxon>
        <taxon>Acetobacteraceae</taxon>
        <taxon>Sabulicella</taxon>
    </lineage>
</organism>
<protein>
    <submittedName>
        <fullName evidence="4">Enoyl-CoA hydratase-related protein</fullName>
    </submittedName>
</protein>
<keyword evidence="2" id="KW-0576">Peroxisome</keyword>
<evidence type="ECO:0000313" key="4">
    <source>
        <dbReference type="EMBL" id="MCW8087953.1"/>
    </source>
</evidence>
<keyword evidence="5" id="KW-1185">Reference proteome</keyword>
<dbReference type="PANTHER" id="PTHR43684">
    <property type="match status" value="1"/>
</dbReference>
<dbReference type="InterPro" id="IPR001753">
    <property type="entry name" value="Enoyl-CoA_hydra/iso"/>
</dbReference>
<dbReference type="SUPFAM" id="SSF52096">
    <property type="entry name" value="ClpP/crotonase"/>
    <property type="match status" value="1"/>
</dbReference>
<dbReference type="RefSeq" id="WP_301592156.1">
    <property type="nucleotide sequence ID" value="NZ_JAPFQI010000024.1"/>
</dbReference>
<keyword evidence="3" id="KW-0413">Isomerase</keyword>
<dbReference type="EMBL" id="JAPFQI010000024">
    <property type="protein sequence ID" value="MCW8087953.1"/>
    <property type="molecule type" value="Genomic_DNA"/>
</dbReference>
<dbReference type="InterPro" id="IPR051053">
    <property type="entry name" value="ECH/Chromodomain_protein"/>
</dbReference>
<reference evidence="4 5" key="1">
    <citation type="submission" date="2022-10" db="EMBL/GenBank/DDBJ databases">
        <title>Roseococcus glaciei nov., sp. nov., isolated from glacier.</title>
        <authorList>
            <person name="Liu Q."/>
            <person name="Xin Y.-H."/>
        </authorList>
    </citation>
    <scope>NUCLEOTIDE SEQUENCE [LARGE SCALE GENOMIC DNA]</scope>
    <source>
        <strain evidence="4 5">MDT2-1-1</strain>
    </source>
</reference>
<evidence type="ECO:0000256" key="1">
    <source>
        <dbReference type="ARBA" id="ARBA00004275"/>
    </source>
</evidence>
<dbReference type="CDD" id="cd06558">
    <property type="entry name" value="crotonase-like"/>
    <property type="match status" value="1"/>
</dbReference>
<accession>A0ABT3P190</accession>
<sequence length="245" mass="26125">MTVSVTREGAVTTLRLDRPEKKNALTQAMYRDLSEGLRSAEADPQVRVVLLAGGTDFCAGNDIADFAARKEEGPSEAFHFLGALVGFRKPVVAAVRGHAVGIGTTLLLHCDVVVASESARLVMPFTKLGLVPEAGSSMLLARRVGAARARWWLLSGSPVSGHEAAQAGLVTRAVPDDAVEEEARSMAETLAALPPAAMAETKRLVLAAEKEALEATMQAERDSFGRMLRGEEAQAIFRQFLNRSG</sequence>
<dbReference type="Gene3D" id="3.90.226.10">
    <property type="entry name" value="2-enoyl-CoA Hydratase, Chain A, domain 1"/>
    <property type="match status" value="1"/>
</dbReference>
<dbReference type="Proteomes" id="UP001526430">
    <property type="component" value="Unassembled WGS sequence"/>
</dbReference>
<evidence type="ECO:0000256" key="2">
    <source>
        <dbReference type="ARBA" id="ARBA00023140"/>
    </source>
</evidence>
<evidence type="ECO:0000313" key="5">
    <source>
        <dbReference type="Proteomes" id="UP001526430"/>
    </source>
</evidence>
<dbReference type="Pfam" id="PF00378">
    <property type="entry name" value="ECH_1"/>
    <property type="match status" value="1"/>
</dbReference>
<dbReference type="PANTHER" id="PTHR43684:SF1">
    <property type="entry name" value="ENOYL-COA DELTA ISOMERASE 2"/>
    <property type="match status" value="1"/>
</dbReference>
<name>A0ABT3P190_9PROT</name>
<evidence type="ECO:0000256" key="3">
    <source>
        <dbReference type="ARBA" id="ARBA00023235"/>
    </source>
</evidence>
<gene>
    <name evidence="4" type="ORF">OF850_20320</name>
</gene>
<comment type="subcellular location">
    <subcellularLocation>
        <location evidence="1">Peroxisome</location>
    </subcellularLocation>
</comment>